<feature type="signal peptide" evidence="2">
    <location>
        <begin position="1"/>
        <end position="25"/>
    </location>
</feature>
<evidence type="ECO:0000256" key="2">
    <source>
        <dbReference type="SAM" id="SignalP"/>
    </source>
</evidence>
<dbReference type="KEGG" id="stim:H1B31_02145"/>
<gene>
    <name evidence="3" type="ORF">H1B31_02145</name>
</gene>
<evidence type="ECO:0000256" key="1">
    <source>
        <dbReference type="SAM" id="Coils"/>
    </source>
</evidence>
<keyword evidence="2" id="KW-0732">Signal</keyword>
<evidence type="ECO:0000313" key="3">
    <source>
        <dbReference type="EMBL" id="QNH54783.1"/>
    </source>
</evidence>
<protein>
    <submittedName>
        <fullName evidence="3">DUF3829 domain-containing protein</fullName>
    </submittedName>
</protein>
<feature type="coiled-coil region" evidence="1">
    <location>
        <begin position="220"/>
        <end position="247"/>
    </location>
</feature>
<organism evidence="3 4">
    <name type="scientific">Selenomonas timonae</name>
    <dbReference type="NCBI Taxonomy" id="2754044"/>
    <lineage>
        <taxon>Bacteria</taxon>
        <taxon>Bacillati</taxon>
        <taxon>Bacillota</taxon>
        <taxon>Negativicutes</taxon>
        <taxon>Selenomonadales</taxon>
        <taxon>Selenomonadaceae</taxon>
        <taxon>Selenomonas</taxon>
    </lineage>
</organism>
<dbReference type="Proteomes" id="UP000515480">
    <property type="component" value="Chromosome"/>
</dbReference>
<name>A0A7G7VKZ0_9FIRM</name>
<feature type="chain" id="PRO_5038335908" evidence="2">
    <location>
        <begin position="26"/>
        <end position="307"/>
    </location>
</feature>
<reference evidence="3 4" key="1">
    <citation type="submission" date="2020-07" db="EMBL/GenBank/DDBJ databases">
        <title>Complete genome and description of Selenomonas timonensis sp. nov., a new bacterium isolated from a gingivitis subject.</title>
        <authorList>
            <person name="Antezack A."/>
        </authorList>
    </citation>
    <scope>NUCLEOTIDE SEQUENCE [LARGE SCALE GENOMIC DNA]</scope>
    <source>
        <strain evidence="3 4">Marseille-Q3039</strain>
    </source>
</reference>
<dbReference type="EMBL" id="CP060204">
    <property type="protein sequence ID" value="QNH54783.1"/>
    <property type="molecule type" value="Genomic_DNA"/>
</dbReference>
<proteinExistence type="predicted"/>
<keyword evidence="4" id="KW-1185">Reference proteome</keyword>
<dbReference type="RefSeq" id="WP_009441512.1">
    <property type="nucleotide sequence ID" value="NZ_CP060204.1"/>
</dbReference>
<dbReference type="AlphaFoldDB" id="A0A7G7VKZ0"/>
<keyword evidence="1" id="KW-0175">Coiled coil</keyword>
<evidence type="ECO:0000313" key="4">
    <source>
        <dbReference type="Proteomes" id="UP000515480"/>
    </source>
</evidence>
<sequence>MFHPMRRTLSILAVGGLLCAPAVLLTGCFGSDESKGEDPAAAVSALLGGSTTEDKVDAISPYLDATNDYNRHIVTFDYALTPSLEDMRSGKRMTYVSLPHFSELKKALEEARANPKTAGVYKDIDAEADAVLAILKDLAPLSEKMESYYSSKGYLADDYAAGTQMIAQYLPLYDAFEPAYDKFDAAVTTHFKEVQLARLEDMRKEGRVNAAAFLELNMKVRELADMLDQEQIDNAAAEAKIAEINALVPKVPDIPSLATYKSSLNRFIGTFRSYVAGQEDGNEVVDDFNDFVRSSSNLDLAELDKKK</sequence>
<dbReference type="InterPro" id="IPR024291">
    <property type="entry name" value="DUF3829"/>
</dbReference>
<dbReference type="Pfam" id="PF12889">
    <property type="entry name" value="DUF3829"/>
    <property type="match status" value="1"/>
</dbReference>
<dbReference type="PROSITE" id="PS51257">
    <property type="entry name" value="PROKAR_LIPOPROTEIN"/>
    <property type="match status" value="1"/>
</dbReference>
<accession>A0A7G7VKZ0</accession>